<comment type="caution">
    <text evidence="2">The sequence shown here is derived from an EMBL/GenBank/DDBJ whole genome shotgun (WGS) entry which is preliminary data.</text>
</comment>
<dbReference type="Pfam" id="PF00934">
    <property type="entry name" value="PE"/>
    <property type="match status" value="1"/>
</dbReference>
<dbReference type="InterPro" id="IPR000084">
    <property type="entry name" value="PE-PGRS_N"/>
</dbReference>
<dbReference type="AlphaFoldDB" id="A0A4R5WKE4"/>
<protein>
    <submittedName>
        <fullName evidence="2">PE family protein</fullName>
    </submittedName>
</protein>
<evidence type="ECO:0000259" key="1">
    <source>
        <dbReference type="Pfam" id="PF00934"/>
    </source>
</evidence>
<dbReference type="SUPFAM" id="SSF140459">
    <property type="entry name" value="PE/PPE dimer-like"/>
    <property type="match status" value="1"/>
</dbReference>
<evidence type="ECO:0000313" key="3">
    <source>
        <dbReference type="Proteomes" id="UP001229081"/>
    </source>
</evidence>
<evidence type="ECO:0000313" key="2">
    <source>
        <dbReference type="EMBL" id="MDP7737352.1"/>
    </source>
</evidence>
<dbReference type="RefSeq" id="WP_133436267.1">
    <property type="nucleotide sequence ID" value="NZ_JAUFSA010000001.1"/>
</dbReference>
<feature type="domain" description="PE" evidence="1">
    <location>
        <begin position="4"/>
        <end position="93"/>
    </location>
</feature>
<organism evidence="2 3">
    <name type="scientific">Mycobacterium paragordonae</name>
    <dbReference type="NCBI Taxonomy" id="1389713"/>
    <lineage>
        <taxon>Bacteria</taxon>
        <taxon>Bacillati</taxon>
        <taxon>Actinomycetota</taxon>
        <taxon>Actinomycetes</taxon>
        <taxon>Mycobacteriales</taxon>
        <taxon>Mycobacteriaceae</taxon>
        <taxon>Mycobacterium</taxon>
    </lineage>
</organism>
<dbReference type="InterPro" id="IPR038332">
    <property type="entry name" value="PPE_sf"/>
</dbReference>
<dbReference type="EMBL" id="JAUFSA010000001">
    <property type="protein sequence ID" value="MDP7737352.1"/>
    <property type="molecule type" value="Genomic_DNA"/>
</dbReference>
<accession>A0A4R5WKE4</accession>
<proteinExistence type="predicted"/>
<dbReference type="Proteomes" id="UP001229081">
    <property type="component" value="Unassembled WGS sequence"/>
</dbReference>
<reference evidence="2" key="1">
    <citation type="submission" date="2023-06" db="EMBL/GenBank/DDBJ databases">
        <title>Identification of two novel mycobacterium reveal diversities and complexities of Mycobacterium gordonae clade.</title>
        <authorList>
            <person name="Matsumoto Y."/>
            <person name="Nakamura S."/>
            <person name="Motooka D."/>
            <person name="Fukushima K."/>
        </authorList>
    </citation>
    <scope>NUCLEOTIDE SEQUENCE</scope>
    <source>
        <strain evidence="2">TY812</strain>
    </source>
</reference>
<sequence>MSYVLTVPELVEAAVLDLAGLGSTLGEAAATAAVPTTAVTAAAADEVSTAISQLFGAHGQEFQALSARAVAFHQQFVNLLSTGAGQYADAEANARALLAGSTSPIAPAAQAIASVTDFGGAVTAPYQKLFTNTVTNLQSLSSYLNANPTPLLRQFLANQSGYLNAIGKGLSGALQSLPTGFANLPLYVQNAVHAASSFNPLSFAQAVVDTQVGYLQTITTSLQAAGREFVTGLQALPGSLQAAGQALATGNFQGAFNNAASGVLDLFITGFTGQITDTGVVNVSPTGTLGDLLPIFGIPGQMAQNFTDMLPAGSVPAMLSQNFTNVISTLTDTSTFVNLNVAVEPIPLHMGLPLVLGLNAIGPVITTGDAVLSSMKAFTTAVQTGDLAGATAAILGAPAVVADGFLNGQSSVALDISAYLGLGDPTPSTTYLPVGGILAPLQGGSFSFELVPGFPASIPLGGTVTGGIIPALLSYLPQQLAVAIGAAPLPL</sequence>
<dbReference type="Gene3D" id="1.10.287.850">
    <property type="entry name" value="HP0062-like domain"/>
    <property type="match status" value="1"/>
</dbReference>
<name>A0A4R5WKE4_9MYCO</name>
<gene>
    <name evidence="2" type="ORF">QXL92_21640</name>
</gene>